<evidence type="ECO:0000256" key="5">
    <source>
        <dbReference type="PROSITE-ProRule" id="PRU00169"/>
    </source>
</evidence>
<dbReference type="PRINTS" id="PR00038">
    <property type="entry name" value="HTHLUXR"/>
</dbReference>
<evidence type="ECO:0000256" key="1">
    <source>
        <dbReference type="ARBA" id="ARBA00022553"/>
    </source>
</evidence>
<reference evidence="9 10" key="1">
    <citation type="submission" date="2011-05" db="EMBL/GenBank/DDBJ databases">
        <title>Whole genome sequence of Microlunatus phosphovorus NM-1.</title>
        <authorList>
            <person name="Hosoyama A."/>
            <person name="Sasaki K."/>
            <person name="Harada T."/>
            <person name="Igarashi R."/>
            <person name="Kawakoshi A."/>
            <person name="Sasagawa M."/>
            <person name="Fukada J."/>
            <person name="Nakamura S."/>
            <person name="Katano Y."/>
            <person name="Hanada S."/>
            <person name="Kamagata Y."/>
            <person name="Nakamura N."/>
            <person name="Yamazaki S."/>
            <person name="Fujita N."/>
        </authorList>
    </citation>
    <scope>NUCLEOTIDE SEQUENCE [LARGE SCALE GENOMIC DNA]</scope>
    <source>
        <strain evidence="10">ATCC 700054 / DSM 10555 / JCM 9379 / NBRC 101784 / NCIMB 13414 / VKM Ac-1990 / NM-1</strain>
    </source>
</reference>
<dbReference type="CDD" id="cd06170">
    <property type="entry name" value="LuxR_C_like"/>
    <property type="match status" value="1"/>
</dbReference>
<keyword evidence="2" id="KW-0805">Transcription regulation</keyword>
<dbReference type="PROSITE" id="PS50110">
    <property type="entry name" value="RESPONSE_REGULATORY"/>
    <property type="match status" value="1"/>
</dbReference>
<dbReference type="InterPro" id="IPR000792">
    <property type="entry name" value="Tscrpt_reg_LuxR_C"/>
</dbReference>
<evidence type="ECO:0000256" key="6">
    <source>
        <dbReference type="SAM" id="MobiDB-lite"/>
    </source>
</evidence>
<dbReference type="OrthoDB" id="9808843at2"/>
<feature type="domain" description="Response regulatory" evidence="8">
    <location>
        <begin position="3"/>
        <end position="133"/>
    </location>
</feature>
<dbReference type="SMART" id="SM00421">
    <property type="entry name" value="HTH_LUXR"/>
    <property type="match status" value="1"/>
</dbReference>
<dbReference type="PROSITE" id="PS00622">
    <property type="entry name" value="HTH_LUXR_1"/>
    <property type="match status" value="1"/>
</dbReference>
<evidence type="ECO:0000313" key="9">
    <source>
        <dbReference type="EMBL" id="BAK33061.1"/>
    </source>
</evidence>
<gene>
    <name evidence="9" type="ordered locus">MLP_00470</name>
</gene>
<dbReference type="SUPFAM" id="SSF52172">
    <property type="entry name" value="CheY-like"/>
    <property type="match status" value="1"/>
</dbReference>
<dbReference type="CDD" id="cd17535">
    <property type="entry name" value="REC_NarL-like"/>
    <property type="match status" value="1"/>
</dbReference>
<dbReference type="Proteomes" id="UP000007947">
    <property type="component" value="Chromosome"/>
</dbReference>
<sequence>MIRVGIVDDDALVRAGLQAILSSAEDIEVVGEADDGAGVPELVQRHRPDVVVMDIRMPQVDGIEATRRLVSDSDASRSDGGGSGEDRPPTRVLVLTTFQLDEHVFAAIEAGASGFLLKDTPPRELIEAVRVVADGDAMLSPAHTRALIERFADSGRDHRRTTARSLLESLSPREHEIAVAVAEGLSNAEIGARLFCSEATVKTHLTRVFAKLQDTNRVRLALLVHDARP</sequence>
<organism evidence="9 10">
    <name type="scientific">Microlunatus phosphovorus (strain ATCC 700054 / DSM 10555 / JCM 9379 / NBRC 101784 / NCIMB 13414 / VKM Ac-1990 / NM-1)</name>
    <dbReference type="NCBI Taxonomy" id="1032480"/>
    <lineage>
        <taxon>Bacteria</taxon>
        <taxon>Bacillati</taxon>
        <taxon>Actinomycetota</taxon>
        <taxon>Actinomycetes</taxon>
        <taxon>Propionibacteriales</taxon>
        <taxon>Propionibacteriaceae</taxon>
        <taxon>Microlunatus</taxon>
    </lineage>
</organism>
<dbReference type="InterPro" id="IPR011006">
    <property type="entry name" value="CheY-like_superfamily"/>
</dbReference>
<dbReference type="InterPro" id="IPR039420">
    <property type="entry name" value="WalR-like"/>
</dbReference>
<dbReference type="GO" id="GO:0003677">
    <property type="term" value="F:DNA binding"/>
    <property type="evidence" value="ECO:0007669"/>
    <property type="project" value="UniProtKB-KW"/>
</dbReference>
<feature type="domain" description="HTH luxR-type" evidence="7">
    <location>
        <begin position="163"/>
        <end position="228"/>
    </location>
</feature>
<dbReference type="Pfam" id="PF00196">
    <property type="entry name" value="GerE"/>
    <property type="match status" value="1"/>
</dbReference>
<evidence type="ECO:0000259" key="7">
    <source>
        <dbReference type="PROSITE" id="PS50043"/>
    </source>
</evidence>
<dbReference type="SUPFAM" id="SSF46894">
    <property type="entry name" value="C-terminal effector domain of the bipartite response regulators"/>
    <property type="match status" value="1"/>
</dbReference>
<dbReference type="STRING" id="1032480.MLP_00470"/>
<dbReference type="PROSITE" id="PS50043">
    <property type="entry name" value="HTH_LUXR_2"/>
    <property type="match status" value="1"/>
</dbReference>
<dbReference type="HOGENOM" id="CLU_000445_90_10_11"/>
<dbReference type="SMART" id="SM00448">
    <property type="entry name" value="REC"/>
    <property type="match status" value="1"/>
</dbReference>
<accession>F5XGF4</accession>
<dbReference type="RefSeq" id="WP_013860950.1">
    <property type="nucleotide sequence ID" value="NC_015635.1"/>
</dbReference>
<dbReference type="Gene3D" id="3.40.50.2300">
    <property type="match status" value="1"/>
</dbReference>
<dbReference type="eggNOG" id="COG2197">
    <property type="taxonomic scope" value="Bacteria"/>
</dbReference>
<keyword evidence="3" id="KW-0238">DNA-binding</keyword>
<dbReference type="PANTHER" id="PTHR43214:SF24">
    <property type="entry name" value="TRANSCRIPTIONAL REGULATORY PROTEIN NARL-RELATED"/>
    <property type="match status" value="1"/>
</dbReference>
<dbReference type="InterPro" id="IPR001789">
    <property type="entry name" value="Sig_transdc_resp-reg_receiver"/>
</dbReference>
<keyword evidence="10" id="KW-1185">Reference proteome</keyword>
<dbReference type="PANTHER" id="PTHR43214">
    <property type="entry name" value="TWO-COMPONENT RESPONSE REGULATOR"/>
    <property type="match status" value="1"/>
</dbReference>
<dbReference type="Pfam" id="PF00072">
    <property type="entry name" value="Response_reg"/>
    <property type="match status" value="1"/>
</dbReference>
<dbReference type="GO" id="GO:0000160">
    <property type="term" value="P:phosphorelay signal transduction system"/>
    <property type="evidence" value="ECO:0007669"/>
    <property type="project" value="InterPro"/>
</dbReference>
<evidence type="ECO:0000259" key="8">
    <source>
        <dbReference type="PROSITE" id="PS50110"/>
    </source>
</evidence>
<dbReference type="EMBL" id="AP012204">
    <property type="protein sequence ID" value="BAK33061.1"/>
    <property type="molecule type" value="Genomic_DNA"/>
</dbReference>
<name>F5XGF4_MICPN</name>
<feature type="region of interest" description="Disordered" evidence="6">
    <location>
        <begin position="69"/>
        <end position="90"/>
    </location>
</feature>
<protein>
    <submittedName>
        <fullName evidence="9">Two-component system response regulator</fullName>
    </submittedName>
</protein>
<dbReference type="GO" id="GO:0006355">
    <property type="term" value="P:regulation of DNA-templated transcription"/>
    <property type="evidence" value="ECO:0007669"/>
    <property type="project" value="InterPro"/>
</dbReference>
<dbReference type="InterPro" id="IPR016032">
    <property type="entry name" value="Sig_transdc_resp-reg_C-effctor"/>
</dbReference>
<dbReference type="AlphaFoldDB" id="F5XGF4"/>
<evidence type="ECO:0000256" key="4">
    <source>
        <dbReference type="ARBA" id="ARBA00023163"/>
    </source>
</evidence>
<evidence type="ECO:0000256" key="2">
    <source>
        <dbReference type="ARBA" id="ARBA00023015"/>
    </source>
</evidence>
<keyword evidence="1 5" id="KW-0597">Phosphoprotein</keyword>
<evidence type="ECO:0000256" key="3">
    <source>
        <dbReference type="ARBA" id="ARBA00023125"/>
    </source>
</evidence>
<proteinExistence type="predicted"/>
<dbReference type="InterPro" id="IPR058245">
    <property type="entry name" value="NreC/VraR/RcsB-like_REC"/>
</dbReference>
<dbReference type="KEGG" id="mph:MLP_00470"/>
<keyword evidence="4" id="KW-0804">Transcription</keyword>
<feature type="modified residue" description="4-aspartylphosphate" evidence="5">
    <location>
        <position position="54"/>
    </location>
</feature>
<evidence type="ECO:0000313" key="10">
    <source>
        <dbReference type="Proteomes" id="UP000007947"/>
    </source>
</evidence>